<organism evidence="4">
    <name type="scientific">Tanacetum cinerariifolium</name>
    <name type="common">Dalmatian daisy</name>
    <name type="synonym">Chrysanthemum cinerariifolium</name>
    <dbReference type="NCBI Taxonomy" id="118510"/>
    <lineage>
        <taxon>Eukaryota</taxon>
        <taxon>Viridiplantae</taxon>
        <taxon>Streptophyta</taxon>
        <taxon>Embryophyta</taxon>
        <taxon>Tracheophyta</taxon>
        <taxon>Spermatophyta</taxon>
        <taxon>Magnoliopsida</taxon>
        <taxon>eudicotyledons</taxon>
        <taxon>Gunneridae</taxon>
        <taxon>Pentapetalae</taxon>
        <taxon>asterids</taxon>
        <taxon>campanulids</taxon>
        <taxon>Asterales</taxon>
        <taxon>Asteraceae</taxon>
        <taxon>Asteroideae</taxon>
        <taxon>Anthemideae</taxon>
        <taxon>Anthemidinae</taxon>
        <taxon>Tanacetum</taxon>
    </lineage>
</organism>
<dbReference type="EMBL" id="BKCJ010009481">
    <property type="protein sequence ID" value="GEU87167.1"/>
    <property type="molecule type" value="Genomic_DNA"/>
</dbReference>
<proteinExistence type="predicted"/>
<keyword evidence="1" id="KW-0479">Metal-binding</keyword>
<feature type="compositionally biased region" description="Polar residues" evidence="2">
    <location>
        <begin position="971"/>
        <end position="990"/>
    </location>
</feature>
<dbReference type="Gene3D" id="4.10.60.10">
    <property type="entry name" value="Zinc finger, CCHC-type"/>
    <property type="match status" value="1"/>
</dbReference>
<dbReference type="InterPro" id="IPR013103">
    <property type="entry name" value="RVT_2"/>
</dbReference>
<evidence type="ECO:0000259" key="3">
    <source>
        <dbReference type="PROSITE" id="PS50158"/>
    </source>
</evidence>
<dbReference type="InterPro" id="IPR001878">
    <property type="entry name" value="Znf_CCHC"/>
</dbReference>
<keyword evidence="1" id="KW-0862">Zinc</keyword>
<dbReference type="Pfam" id="PF14223">
    <property type="entry name" value="Retrotran_gag_2"/>
    <property type="match status" value="1"/>
</dbReference>
<dbReference type="InterPro" id="IPR057670">
    <property type="entry name" value="SH3_retrovirus"/>
</dbReference>
<feature type="region of interest" description="Disordered" evidence="2">
    <location>
        <begin position="362"/>
        <end position="381"/>
    </location>
</feature>
<dbReference type="Pfam" id="PF07727">
    <property type="entry name" value="RVT_2"/>
    <property type="match status" value="1"/>
</dbReference>
<dbReference type="GO" id="GO:0008270">
    <property type="term" value="F:zinc ion binding"/>
    <property type="evidence" value="ECO:0007669"/>
    <property type="project" value="UniProtKB-KW"/>
</dbReference>
<dbReference type="PANTHER" id="PTHR11439:SF495">
    <property type="entry name" value="REVERSE TRANSCRIPTASE, RNA-DEPENDENT DNA POLYMERASE-RELATED"/>
    <property type="match status" value="1"/>
</dbReference>
<comment type="caution">
    <text evidence="4">The sequence shown here is derived from an EMBL/GenBank/DDBJ whole genome shotgun (WGS) entry which is preliminary data.</text>
</comment>
<dbReference type="InterPro" id="IPR012337">
    <property type="entry name" value="RNaseH-like_sf"/>
</dbReference>
<evidence type="ECO:0000256" key="1">
    <source>
        <dbReference type="PROSITE-ProRule" id="PRU00047"/>
    </source>
</evidence>
<sequence>MHKAFLLPVIEFPLAEEVPTASEESSRCQKKRDATAKRIALLSLVRNFDLQENLFQSTSLSLSIHNKKWINKIPPLPKYQSWTQKNSSNGNLEYNNIFNMSIMPCGSKYKTAQELWAAILKTFGGNKATKKTKKNLLKQQYGNFKAEGSKTLEQMFNRLRVIVGQLQFMDVDVEHDDLNQKFLTSLAPEWLMHTIVWRNRSDLDTMSLDDLYNHLKVYESKVQMKSVPNSHNMAFISSAKHSRGNEDVNTASVSTASTNVPTASANIRVASISQDTTCAYIASQSSGSQIKFKDINQIDEDDMEEMDIKWSMAILSMRADKFWKKIGKKISIQGSDVAGFDKLKVKCFNCHKMGHFARECRAPRSQDRGRRDNYRQGSKVKEQAPKALMAIDGVFDNSLYSKDCKKNNDSLNSKITDLTDKLFDAKNMIYHYKLGLTQVESRLVEHKDREIKYCEKVRDLEFRTESNNEYIEILKKELETLKKEKEGVDGKLAGFLTASKDLDNLIESQRSDKNKEGLRYNVVPTPPAQIYSSPKKDLSWTGLPEFADDTITNYSRPSPTMESTSGDDQNKNPSVFETDASTSTITPKPCIKFVKPNDNPSKSNISYLSDYEPFDGGYVSFGQGGCKITGKGTIKTGKLKFENVYFMKDLKYNLFSVSQICDNKNSVLFIDSKCIVLGRDFKLLNNANILLRTPRQHNMYSIDLNNIIPHKDLTCLVAKASADECMLWHRRLGHLNFITMNKLVRYNLVRGLPTKCFENDHTCTACLKGKQHKASLTDDFSRFTWTFFLKSKDETSGILKKFITEIENLKDLKVKIIRTLIEAARTMLADAKLPVTFWAEAVNTACYVQNRVLVNKSHNKTSYELFNGRSPAIGFHKLFGCHVMILNTLDNLGKFKKKGDEGYFIGYSMSSKAFRVFYKRTRRVEENLHVEFLENKVIEKGAGPNWLFDIDSLIKSMNYVPVDADHCSTEVPKSSGNINPTASTSNPSADQMETLTVESPTPTVSSPVPTACFTDSQEPSNESNGVEADVSNMETTITTSPTPTLRIHKDHPKSQIIGPVDTLIQTRNKSKEVLKNKKDERRIVIRNKARLVAQGHTQEKRIDYDEVFAPVARIKAIRLFLAYASFMGFIVYQMDVKSDFLYGILDEEVYVMQPSGFQDLEFPTRVYKVEKAMYGLHQAPRAWYVKRIFRYLKGHPKLGLWYPKESHFNLVSYSDSDYGSSTQDRKSTTRGGQFLGRRLISWKCKKQTIMATSTTEAKYVAAASCCGQVLWIQNQLLNYGYNFMNYIDNNSAICIVKNPVYHSKTKHIEIKHHFIRDCFEKKLINVDHIHTDGNVADLLTKPCDTGRF</sequence>
<dbReference type="SUPFAM" id="SSF53098">
    <property type="entry name" value="Ribonuclease H-like"/>
    <property type="match status" value="1"/>
</dbReference>
<evidence type="ECO:0000256" key="2">
    <source>
        <dbReference type="SAM" id="MobiDB-lite"/>
    </source>
</evidence>
<accession>A0A6L2NNJ8</accession>
<dbReference type="Pfam" id="PF25597">
    <property type="entry name" value="SH3_retrovirus"/>
    <property type="match status" value="1"/>
</dbReference>
<gene>
    <name evidence="4" type="ORF">Tci_059145</name>
</gene>
<keyword evidence="1" id="KW-0863">Zinc-finger</keyword>
<dbReference type="CDD" id="cd09272">
    <property type="entry name" value="RNase_HI_RT_Ty1"/>
    <property type="match status" value="1"/>
</dbReference>
<dbReference type="Pfam" id="PF00098">
    <property type="entry name" value="zf-CCHC"/>
    <property type="match status" value="1"/>
</dbReference>
<feature type="domain" description="CCHC-type" evidence="3">
    <location>
        <begin position="346"/>
        <end position="361"/>
    </location>
</feature>
<protein>
    <recommendedName>
        <fullName evidence="3">CCHC-type domain-containing protein</fullName>
    </recommendedName>
</protein>
<dbReference type="PROSITE" id="PS50158">
    <property type="entry name" value="ZF_CCHC"/>
    <property type="match status" value="1"/>
</dbReference>
<feature type="region of interest" description="Disordered" evidence="2">
    <location>
        <begin position="552"/>
        <end position="583"/>
    </location>
</feature>
<dbReference type="SUPFAM" id="SSF57756">
    <property type="entry name" value="Retrovirus zinc finger-like domains"/>
    <property type="match status" value="1"/>
</dbReference>
<dbReference type="Pfam" id="PF13976">
    <property type="entry name" value="gag_pre-integrs"/>
    <property type="match status" value="1"/>
</dbReference>
<name>A0A6L2NNJ8_TANCI</name>
<feature type="region of interest" description="Disordered" evidence="2">
    <location>
        <begin position="970"/>
        <end position="990"/>
    </location>
</feature>
<reference evidence="4" key="1">
    <citation type="journal article" date="2019" name="Sci. Rep.">
        <title>Draft genome of Tanacetum cinerariifolium, the natural source of mosquito coil.</title>
        <authorList>
            <person name="Yamashiro T."/>
            <person name="Shiraishi A."/>
            <person name="Satake H."/>
            <person name="Nakayama K."/>
        </authorList>
    </citation>
    <scope>NUCLEOTIDE SEQUENCE</scope>
</reference>
<dbReference type="InterPro" id="IPR025724">
    <property type="entry name" value="GAG-pre-integrase_dom"/>
</dbReference>
<dbReference type="InterPro" id="IPR036875">
    <property type="entry name" value="Znf_CCHC_sf"/>
</dbReference>
<dbReference type="SMART" id="SM00343">
    <property type="entry name" value="ZnF_C2HC"/>
    <property type="match status" value="1"/>
</dbReference>
<dbReference type="PANTHER" id="PTHR11439">
    <property type="entry name" value="GAG-POL-RELATED RETROTRANSPOSON"/>
    <property type="match status" value="1"/>
</dbReference>
<dbReference type="GO" id="GO:0003676">
    <property type="term" value="F:nucleic acid binding"/>
    <property type="evidence" value="ECO:0007669"/>
    <property type="project" value="InterPro"/>
</dbReference>
<evidence type="ECO:0000313" key="4">
    <source>
        <dbReference type="EMBL" id="GEU87167.1"/>
    </source>
</evidence>